<keyword evidence="1" id="KW-0812">Transmembrane</keyword>
<reference evidence="2" key="1">
    <citation type="submission" date="2019-12" db="EMBL/GenBank/DDBJ databases">
        <authorList>
            <person name="zhang j."/>
            <person name="sun C.M."/>
        </authorList>
    </citation>
    <scope>NUCLEOTIDE SEQUENCE</scope>
    <source>
        <strain evidence="2">NS-1</strain>
    </source>
</reference>
<evidence type="ECO:0000313" key="3">
    <source>
        <dbReference type="Proteomes" id="UP000665020"/>
    </source>
</evidence>
<dbReference type="Pfam" id="PF07963">
    <property type="entry name" value="N_methyl"/>
    <property type="match status" value="1"/>
</dbReference>
<dbReference type="AlphaFoldDB" id="A0A8A7K7J7"/>
<dbReference type="KEGG" id="ifn:GM661_03795"/>
<proteinExistence type="predicted"/>
<protein>
    <submittedName>
        <fullName evidence="2">Prepilin-type N-terminal cleavage/methylation domain-containing protein</fullName>
    </submittedName>
</protein>
<evidence type="ECO:0000313" key="2">
    <source>
        <dbReference type="EMBL" id="QTL97160.1"/>
    </source>
</evidence>
<dbReference type="NCBIfam" id="TIGR02532">
    <property type="entry name" value="IV_pilin_GFxxxE"/>
    <property type="match status" value="1"/>
</dbReference>
<keyword evidence="1" id="KW-1133">Transmembrane helix</keyword>
<accession>A0A8A7K7J7</accession>
<organism evidence="2 3">
    <name type="scientific">Iocasia fonsfrigidae</name>
    <dbReference type="NCBI Taxonomy" id="2682810"/>
    <lineage>
        <taxon>Bacteria</taxon>
        <taxon>Bacillati</taxon>
        <taxon>Bacillota</taxon>
        <taxon>Clostridia</taxon>
        <taxon>Halanaerobiales</taxon>
        <taxon>Halanaerobiaceae</taxon>
        <taxon>Iocasia</taxon>
    </lineage>
</organism>
<dbReference type="PROSITE" id="PS00409">
    <property type="entry name" value="PROKAR_NTER_METHYL"/>
    <property type="match status" value="1"/>
</dbReference>
<keyword evidence="1" id="KW-0472">Membrane</keyword>
<dbReference type="InterPro" id="IPR012902">
    <property type="entry name" value="N_methyl_site"/>
</dbReference>
<dbReference type="RefSeq" id="WP_230868812.1">
    <property type="nucleotide sequence ID" value="NZ_CP046640.1"/>
</dbReference>
<evidence type="ECO:0000256" key="1">
    <source>
        <dbReference type="SAM" id="Phobius"/>
    </source>
</evidence>
<dbReference type="Proteomes" id="UP000665020">
    <property type="component" value="Chromosome"/>
</dbReference>
<dbReference type="EMBL" id="CP046640">
    <property type="protein sequence ID" value="QTL97160.1"/>
    <property type="molecule type" value="Genomic_DNA"/>
</dbReference>
<keyword evidence="3" id="KW-1185">Reference proteome</keyword>
<gene>
    <name evidence="2" type="ORF">GM661_03795</name>
</gene>
<sequence>MKEEGFTLLEILIAITITGIVFGAVFAFLHQGLMIWEDFGEDEDYSQYIRVLDSNLKNDLKYIFCSEYSTKNLLKGDYYSGLEFYILKDDILQKIRYEADYRQNSIVKTATTIDELTEDTEEKTISFVVGKEITDILFYYYNPENNYWESSWSYSDETKGYLPAAVKIEIKHRKGDNIEKLVEILGEIYVGRIYK</sequence>
<name>A0A8A7K7J7_9FIRM</name>
<feature type="transmembrane region" description="Helical" evidence="1">
    <location>
        <begin position="6"/>
        <end position="29"/>
    </location>
</feature>